<evidence type="ECO:0000259" key="5">
    <source>
        <dbReference type="Pfam" id="PF00296"/>
    </source>
</evidence>
<accession>A0A857LQT6</accession>
<dbReference type="InterPro" id="IPR011251">
    <property type="entry name" value="Luciferase-like_dom"/>
</dbReference>
<dbReference type="PANTHER" id="PTHR42847">
    <property type="entry name" value="ALKANESULFONATE MONOOXYGENASE"/>
    <property type="match status" value="1"/>
</dbReference>
<keyword evidence="3" id="KW-0560">Oxidoreductase</keyword>
<reference evidence="6" key="1">
    <citation type="journal article" date="2021" name="Nat. Microbiol.">
        <title>Cocultivation of an ultrasmall environmental parasitic bacterium with lytic ability against bacteria associated with wastewater foams.</title>
        <authorList>
            <person name="Batinovic S."/>
            <person name="Rose J.J.A."/>
            <person name="Ratcliffe J."/>
            <person name="Seviour R.J."/>
            <person name="Petrovski S."/>
        </authorList>
    </citation>
    <scope>NUCLEOTIDE SEQUENCE</scope>
    <source>
        <strain evidence="6">CON44</strain>
    </source>
</reference>
<dbReference type="Gene3D" id="3.20.20.30">
    <property type="entry name" value="Luciferase-like domain"/>
    <property type="match status" value="1"/>
</dbReference>
<dbReference type="Pfam" id="PF00296">
    <property type="entry name" value="Bac_luciferase"/>
    <property type="match status" value="1"/>
</dbReference>
<proteinExistence type="predicted"/>
<name>A0A857LQT6_9ACTN</name>
<keyword evidence="2" id="KW-0288">FMN</keyword>
<dbReference type="AlphaFoldDB" id="A0A857LQT6"/>
<dbReference type="InterPro" id="IPR050172">
    <property type="entry name" value="SsuD_RutA_monooxygenase"/>
</dbReference>
<gene>
    <name evidence="6" type="ORF">GII30_05460</name>
</gene>
<dbReference type="EMBL" id="CP045810">
    <property type="protein sequence ID" value="QHN38703.1"/>
    <property type="molecule type" value="Genomic_DNA"/>
</dbReference>
<evidence type="ECO:0000256" key="3">
    <source>
        <dbReference type="ARBA" id="ARBA00023002"/>
    </source>
</evidence>
<dbReference type="InterPro" id="IPR036661">
    <property type="entry name" value="Luciferase-like_sf"/>
</dbReference>
<dbReference type="GO" id="GO:0046306">
    <property type="term" value="P:alkanesulfonate catabolic process"/>
    <property type="evidence" value="ECO:0007669"/>
    <property type="project" value="TreeGrafter"/>
</dbReference>
<dbReference type="PANTHER" id="PTHR42847:SF4">
    <property type="entry name" value="ALKANESULFONATE MONOOXYGENASE-RELATED"/>
    <property type="match status" value="1"/>
</dbReference>
<dbReference type="RefSeq" id="WP_005190928.1">
    <property type="nucleotide sequence ID" value="NZ_CP045804.1"/>
</dbReference>
<organism evidence="6">
    <name type="scientific">Gordonia amarae</name>
    <dbReference type="NCBI Taxonomy" id="36821"/>
    <lineage>
        <taxon>Bacteria</taxon>
        <taxon>Bacillati</taxon>
        <taxon>Actinomycetota</taxon>
        <taxon>Actinomycetes</taxon>
        <taxon>Mycobacteriales</taxon>
        <taxon>Gordoniaceae</taxon>
        <taxon>Gordonia</taxon>
    </lineage>
</organism>
<evidence type="ECO:0000256" key="1">
    <source>
        <dbReference type="ARBA" id="ARBA00022630"/>
    </source>
</evidence>
<keyword evidence="1" id="KW-0285">Flavoprotein</keyword>
<keyword evidence="4" id="KW-0503">Monooxygenase</keyword>
<feature type="domain" description="Luciferase-like" evidence="5">
    <location>
        <begin position="32"/>
        <end position="352"/>
    </location>
</feature>
<sequence>MRDADDFHPGDPAFLWYINPTDGEAPWEPEQRVTPSFDVIRHQARTLDRLGFYGALTTAREPIALIGDTTDLRFLIPCYPGVKPPVLMAEEAQVFDQYSGGRLIINQVNGADPVLRRYGQFTPKAERYRLSSEYWSKVKDLYLDDTDAYEGEFFSYDKRYKPAIPGPRQPGGLPIWGTGASPEGIEHAVDVLDVYLSFMSEPDALTALFDKVRTAAAERRRTLRFGVLASVIVRETEEEAWDRFEWQLTQTRPETVLATADRNLKSFGYPGLDDLTSDDPQVLARIEALRAGKLPDRSALEFAPNMAAGLTTWTAAEPPFDIAGKGTGTYFVGSAENVAKAMRKVGEQAGVDAWILSGWPLAREAEIAADLLIPLLKG</sequence>
<evidence type="ECO:0000313" key="6">
    <source>
        <dbReference type="EMBL" id="QHN38703.1"/>
    </source>
</evidence>
<dbReference type="SUPFAM" id="SSF51679">
    <property type="entry name" value="Bacterial luciferase-like"/>
    <property type="match status" value="1"/>
</dbReference>
<dbReference type="GO" id="GO:0008726">
    <property type="term" value="F:alkanesulfonate monooxygenase activity"/>
    <property type="evidence" value="ECO:0007669"/>
    <property type="project" value="TreeGrafter"/>
</dbReference>
<protein>
    <submittedName>
        <fullName evidence="6">LLM class flavin-dependent oxidoreductase</fullName>
    </submittedName>
</protein>
<evidence type="ECO:0000256" key="2">
    <source>
        <dbReference type="ARBA" id="ARBA00022643"/>
    </source>
</evidence>
<evidence type="ECO:0000256" key="4">
    <source>
        <dbReference type="ARBA" id="ARBA00023033"/>
    </source>
</evidence>